<dbReference type="RefSeq" id="WP_242512069.1">
    <property type="nucleotide sequence ID" value="NZ_NHSD01000324.1"/>
</dbReference>
<organism evidence="2 3">
    <name type="scientific">Rhodobaculum claviforme</name>
    <dbReference type="NCBI Taxonomy" id="1549854"/>
    <lineage>
        <taxon>Bacteria</taxon>
        <taxon>Pseudomonadati</taxon>
        <taxon>Pseudomonadota</taxon>
        <taxon>Alphaproteobacteria</taxon>
        <taxon>Rhodobacterales</taxon>
        <taxon>Paracoccaceae</taxon>
        <taxon>Rhodobaculum</taxon>
    </lineage>
</organism>
<dbReference type="PANTHER" id="PTHR46566:SF2">
    <property type="entry name" value="ATP-DEPENDENT 6-PHOSPHOFRUCTOKINASE ISOZYME 2"/>
    <property type="match status" value="1"/>
</dbReference>
<name>A0A934TMD3_9RHOB</name>
<proteinExistence type="predicted"/>
<dbReference type="Proteomes" id="UP000706333">
    <property type="component" value="Unassembled WGS sequence"/>
</dbReference>
<dbReference type="AlphaFoldDB" id="A0A934TMD3"/>
<dbReference type="InterPro" id="IPR029056">
    <property type="entry name" value="Ribokinase-like"/>
</dbReference>
<keyword evidence="3" id="KW-1185">Reference proteome</keyword>
<dbReference type="EMBL" id="NHSD01000324">
    <property type="protein sequence ID" value="MBK5928789.1"/>
    <property type="molecule type" value="Genomic_DNA"/>
</dbReference>
<accession>A0A934TMD3</accession>
<reference evidence="2" key="2">
    <citation type="journal article" date="2020" name="Microorganisms">
        <title>Osmotic Adaptation and Compatible Solute Biosynthesis of Phototrophic Bacteria as Revealed from Genome Analyses.</title>
        <authorList>
            <person name="Imhoff J.F."/>
            <person name="Rahn T."/>
            <person name="Kunzel S."/>
            <person name="Keller A."/>
            <person name="Neulinger S.C."/>
        </authorList>
    </citation>
    <scope>NUCLEOTIDE SEQUENCE</scope>
    <source>
        <strain evidence="2">LMG 28126</strain>
    </source>
</reference>
<feature type="non-terminal residue" evidence="2">
    <location>
        <position position="1"/>
    </location>
</feature>
<dbReference type="SUPFAM" id="SSF53613">
    <property type="entry name" value="Ribokinase-like"/>
    <property type="match status" value="1"/>
</dbReference>
<feature type="domain" description="Carbohydrate kinase PfkB" evidence="1">
    <location>
        <begin position="4"/>
        <end position="125"/>
    </location>
</feature>
<dbReference type="GO" id="GO:0003824">
    <property type="term" value="F:catalytic activity"/>
    <property type="evidence" value="ECO:0007669"/>
    <property type="project" value="UniProtKB-ARBA"/>
</dbReference>
<dbReference type="PANTHER" id="PTHR46566">
    <property type="entry name" value="1-PHOSPHOFRUCTOKINASE-RELATED"/>
    <property type="match status" value="1"/>
</dbReference>
<evidence type="ECO:0000313" key="2">
    <source>
        <dbReference type="EMBL" id="MBK5928789.1"/>
    </source>
</evidence>
<evidence type="ECO:0000313" key="3">
    <source>
        <dbReference type="Proteomes" id="UP000706333"/>
    </source>
</evidence>
<evidence type="ECO:0000259" key="1">
    <source>
        <dbReference type="Pfam" id="PF00294"/>
    </source>
</evidence>
<dbReference type="Gene3D" id="3.40.1190.20">
    <property type="match status" value="1"/>
</dbReference>
<sequence>PPAVLRMDDAEAEGVAGRTLPAPADTADFAAALVARGVARTVVIARGADGNVLVRDGLRLHCRPPRVEVLSKVGAGDSFMGAFTLEIAGGADGESAQGPDWAQALRRGTAAAAAAVMTPGTELCSRADTDRLAPECHLTEI</sequence>
<gene>
    <name evidence="2" type="ORF">CCR87_15850</name>
</gene>
<dbReference type="Pfam" id="PF00294">
    <property type="entry name" value="PfkB"/>
    <property type="match status" value="1"/>
</dbReference>
<dbReference type="InterPro" id="IPR011611">
    <property type="entry name" value="PfkB_dom"/>
</dbReference>
<reference evidence="2" key="1">
    <citation type="submission" date="2017-05" db="EMBL/GenBank/DDBJ databases">
        <authorList>
            <person name="Imhoff J.F."/>
            <person name="Rahn T."/>
            <person name="Kuenzel S."/>
            <person name="Neulinger S.C."/>
        </authorList>
    </citation>
    <scope>NUCLEOTIDE SEQUENCE</scope>
    <source>
        <strain evidence="2">LMG 28126</strain>
    </source>
</reference>
<comment type="caution">
    <text evidence="2">The sequence shown here is derived from an EMBL/GenBank/DDBJ whole genome shotgun (WGS) entry which is preliminary data.</text>
</comment>
<protein>
    <recommendedName>
        <fullName evidence="1">Carbohydrate kinase PfkB domain-containing protein</fullName>
    </recommendedName>
</protein>